<dbReference type="AlphaFoldDB" id="A0A6C0IWL8"/>
<protein>
    <submittedName>
        <fullName evidence="1">Uncharacterized protein</fullName>
    </submittedName>
</protein>
<sequence>MNINFDLNVNNYTIKELEDLLGLQKEYNEESIQAQLSKLRNNIMNDNNITISIKKNTLDFLGEVTKKLVSEYTNKQNVMIGIYKNIYNLDKNLDSTNTLEEGSTQIQEKPIRAYANSSPSEFFRGTLNPLSKRILRQNINIDTRFRDNYYTTSSTNFHLDLPIRLTQVVSLQLAAMEWPSTWYTISKIFGNNSFSIQSGTDTLLITIPDGNYNYLSLQTYLNNFVSTAAAPFNQIQFLVDLNTPMGSTPLGGSGKMIIGSTTGTLQFSLNFLTGVNGYEDKGTPLPLRFGWLMGFREGIYENNTTYVSEGLVDLVGCKYIYVVVDDFNNSVNDGFYGAFNSSILNKNILARITIQGSIYSIQSQNNLNIITTPRQYFGPVDIQKMQIQLLDEYGRVLDLNNMDYSFVLQFQTIYDL</sequence>
<name>A0A6C0IWL8_9ZZZZ</name>
<dbReference type="EMBL" id="MN740247">
    <property type="protein sequence ID" value="QHT95913.1"/>
    <property type="molecule type" value="Genomic_DNA"/>
</dbReference>
<reference evidence="1" key="1">
    <citation type="journal article" date="2020" name="Nature">
        <title>Giant virus diversity and host interactions through global metagenomics.</title>
        <authorList>
            <person name="Schulz F."/>
            <person name="Roux S."/>
            <person name="Paez-Espino D."/>
            <person name="Jungbluth S."/>
            <person name="Walsh D.A."/>
            <person name="Denef V.J."/>
            <person name="McMahon K.D."/>
            <person name="Konstantinidis K.T."/>
            <person name="Eloe-Fadrosh E.A."/>
            <person name="Kyrpides N.C."/>
            <person name="Woyke T."/>
        </authorList>
    </citation>
    <scope>NUCLEOTIDE SEQUENCE</scope>
    <source>
        <strain evidence="1">GVMAG-M-3300024301-20</strain>
    </source>
</reference>
<proteinExistence type="predicted"/>
<evidence type="ECO:0000313" key="1">
    <source>
        <dbReference type="EMBL" id="QHT95913.1"/>
    </source>
</evidence>
<organism evidence="1">
    <name type="scientific">viral metagenome</name>
    <dbReference type="NCBI Taxonomy" id="1070528"/>
    <lineage>
        <taxon>unclassified sequences</taxon>
        <taxon>metagenomes</taxon>
        <taxon>organismal metagenomes</taxon>
    </lineage>
</organism>
<accession>A0A6C0IWL8</accession>